<dbReference type="Proteomes" id="UP000314294">
    <property type="component" value="Unassembled WGS sequence"/>
</dbReference>
<organism evidence="2 3">
    <name type="scientific">Liparis tanakae</name>
    <name type="common">Tanaka's snailfish</name>
    <dbReference type="NCBI Taxonomy" id="230148"/>
    <lineage>
        <taxon>Eukaryota</taxon>
        <taxon>Metazoa</taxon>
        <taxon>Chordata</taxon>
        <taxon>Craniata</taxon>
        <taxon>Vertebrata</taxon>
        <taxon>Euteleostomi</taxon>
        <taxon>Actinopterygii</taxon>
        <taxon>Neopterygii</taxon>
        <taxon>Teleostei</taxon>
        <taxon>Neoteleostei</taxon>
        <taxon>Acanthomorphata</taxon>
        <taxon>Eupercaria</taxon>
        <taxon>Perciformes</taxon>
        <taxon>Cottioidei</taxon>
        <taxon>Cottales</taxon>
        <taxon>Liparidae</taxon>
        <taxon>Liparis</taxon>
    </lineage>
</organism>
<feature type="region of interest" description="Disordered" evidence="1">
    <location>
        <begin position="1"/>
        <end position="26"/>
    </location>
</feature>
<proteinExistence type="predicted"/>
<name>A0A4Z2HZW0_9TELE</name>
<accession>A0A4Z2HZW0</accession>
<evidence type="ECO:0000313" key="2">
    <source>
        <dbReference type="EMBL" id="TNN70554.1"/>
    </source>
</evidence>
<dbReference type="AlphaFoldDB" id="A0A4Z2HZW0"/>
<protein>
    <submittedName>
        <fullName evidence="2">Uncharacterized protein</fullName>
    </submittedName>
</protein>
<gene>
    <name evidence="2" type="ORF">EYF80_019289</name>
</gene>
<feature type="compositionally biased region" description="Basic and acidic residues" evidence="1">
    <location>
        <begin position="86"/>
        <end position="101"/>
    </location>
</feature>
<comment type="caution">
    <text evidence="2">The sequence shown here is derived from an EMBL/GenBank/DDBJ whole genome shotgun (WGS) entry which is preliminary data.</text>
</comment>
<evidence type="ECO:0000256" key="1">
    <source>
        <dbReference type="SAM" id="MobiDB-lite"/>
    </source>
</evidence>
<reference evidence="2 3" key="1">
    <citation type="submission" date="2019-03" db="EMBL/GenBank/DDBJ databases">
        <title>First draft genome of Liparis tanakae, snailfish: a comprehensive survey of snailfish specific genes.</title>
        <authorList>
            <person name="Kim W."/>
            <person name="Song I."/>
            <person name="Jeong J.-H."/>
            <person name="Kim D."/>
            <person name="Kim S."/>
            <person name="Ryu S."/>
            <person name="Song J.Y."/>
            <person name="Lee S.K."/>
        </authorList>
    </citation>
    <scope>NUCLEOTIDE SEQUENCE [LARGE SCALE GENOMIC DNA]</scope>
    <source>
        <tissue evidence="2">Muscle</tissue>
    </source>
</reference>
<dbReference type="EMBL" id="SRLO01000162">
    <property type="protein sequence ID" value="TNN70554.1"/>
    <property type="molecule type" value="Genomic_DNA"/>
</dbReference>
<feature type="region of interest" description="Disordered" evidence="1">
    <location>
        <begin position="79"/>
        <end position="101"/>
    </location>
</feature>
<sequence>MGGEAKGEVGALKAARPRQGEEQAGLVPAEQGQELLEVGYLGWLMEQTVNWRRGLCGRRVMQGLGHDCAPTLAQRVCGSGDTEQQCPREKTPEENMLRENPKRTQSSFLSLCIPSSPARCDFCQMPRPPTDELNDRDLWEATVRGKVLWRESDCFAGHSVGLLGSGGAVGRWGAQPTQATARLTQPNAALDQTTFRYSTSTNKLSLNRLENDTHNTIRPLIQISL</sequence>
<evidence type="ECO:0000313" key="3">
    <source>
        <dbReference type="Proteomes" id="UP000314294"/>
    </source>
</evidence>
<keyword evidence="3" id="KW-1185">Reference proteome</keyword>